<dbReference type="GO" id="GO:0006813">
    <property type="term" value="P:potassium ion transport"/>
    <property type="evidence" value="ECO:0007669"/>
    <property type="project" value="InterPro"/>
</dbReference>
<dbReference type="SUPFAM" id="SSF81324">
    <property type="entry name" value="Voltage-gated potassium channels"/>
    <property type="match status" value="1"/>
</dbReference>
<dbReference type="InterPro" id="IPR006037">
    <property type="entry name" value="RCK_C"/>
</dbReference>
<evidence type="ECO:0000256" key="1">
    <source>
        <dbReference type="ARBA" id="ARBA00004651"/>
    </source>
</evidence>
<dbReference type="Pfam" id="PF02254">
    <property type="entry name" value="TrkA_N"/>
    <property type="match status" value="2"/>
</dbReference>
<sequence length="565" mass="63659">MKFFTSQISYFVSNRNTRTNIRRLIRFMLILLGMIILYGVLFHEIMEMEGQKHSWMTGFYWTLTTMTTLGFGDITFTSDLGRAFSILVLISGVISLLIMLPFTFIEFFYAPWMEAQHRARAPRELPKGTKDHVIITSFDAVTKALIEKLDQYGHEYVLLVDELQQALDLYDQGYRVMLGDADDPETYRKMNVKDAALVVSGGTDMFNTNVAHTIREFSDDVKIISTANSYDSIDILKLAGSNHVLHMGNILGRALSRRTLGQDARVHPVGRFGRLVIAEATTYNTPLVGKTLRESRLREDLGINVVGIWERGTFVGSHPEVEIKSHSVLVLAGSVQQLRKYDELFGIYSISDDPVVIIGAGRVGRAAAYHLKRRNIKFKIVDKNPDRIRNSKNFILGDAADLDTLKKAGIETAPSVIITSHLDDVNIYLTIYCRSLRPNIHIISRSTLERNVNTLHRAGADFVMSYASMGANAIFNIFEENDIVMIAEGLNVFSLKTPSKIQGKSLIECDIRNKTGCNVIAYQKDGKQVINPDPKEPIPPESEIILIGQADDEQRFISHYKKQDD</sequence>
<feature type="transmembrane region" description="Helical" evidence="2">
    <location>
        <begin position="83"/>
        <end position="110"/>
    </location>
</feature>
<organism evidence="5 6">
    <name type="scientific">Gracilimonas sediminicola</name>
    <dbReference type="NCBI Taxonomy" id="2952158"/>
    <lineage>
        <taxon>Bacteria</taxon>
        <taxon>Pseudomonadati</taxon>
        <taxon>Balneolota</taxon>
        <taxon>Balneolia</taxon>
        <taxon>Balneolales</taxon>
        <taxon>Balneolaceae</taxon>
        <taxon>Gracilimonas</taxon>
    </lineage>
</organism>
<dbReference type="InterPro" id="IPR050721">
    <property type="entry name" value="Trk_Ktr_HKT_K-transport"/>
</dbReference>
<keyword evidence="2" id="KW-0812">Transmembrane</keyword>
<dbReference type="AlphaFoldDB" id="A0A9X2RDE7"/>
<accession>A0A9X2RDE7</accession>
<dbReference type="InterPro" id="IPR036291">
    <property type="entry name" value="NAD(P)-bd_dom_sf"/>
</dbReference>
<dbReference type="SUPFAM" id="SSF51735">
    <property type="entry name" value="NAD(P)-binding Rossmann-fold domains"/>
    <property type="match status" value="2"/>
</dbReference>
<evidence type="ECO:0000259" key="4">
    <source>
        <dbReference type="PROSITE" id="PS51202"/>
    </source>
</evidence>
<keyword evidence="2" id="KW-0472">Membrane</keyword>
<dbReference type="Pfam" id="PF07885">
    <property type="entry name" value="Ion_trans_2"/>
    <property type="match status" value="1"/>
</dbReference>
<dbReference type="GO" id="GO:0008324">
    <property type="term" value="F:monoatomic cation transmembrane transporter activity"/>
    <property type="evidence" value="ECO:0007669"/>
    <property type="project" value="InterPro"/>
</dbReference>
<dbReference type="PROSITE" id="PS51202">
    <property type="entry name" value="RCK_C"/>
    <property type="match status" value="1"/>
</dbReference>
<dbReference type="InterPro" id="IPR013099">
    <property type="entry name" value="K_chnl_dom"/>
</dbReference>
<dbReference type="PRINTS" id="PR00169">
    <property type="entry name" value="KCHANNEL"/>
</dbReference>
<dbReference type="GO" id="GO:0005886">
    <property type="term" value="C:plasma membrane"/>
    <property type="evidence" value="ECO:0007669"/>
    <property type="project" value="UniProtKB-SubCell"/>
</dbReference>
<feature type="transmembrane region" description="Helical" evidence="2">
    <location>
        <begin position="58"/>
        <end position="76"/>
    </location>
</feature>
<feature type="transmembrane region" description="Helical" evidence="2">
    <location>
        <begin position="24"/>
        <end position="46"/>
    </location>
</feature>
<gene>
    <name evidence="5" type="ORF">NM125_06850</name>
</gene>
<dbReference type="PANTHER" id="PTHR43833">
    <property type="entry name" value="POTASSIUM CHANNEL PROTEIN 2-RELATED-RELATED"/>
    <property type="match status" value="1"/>
</dbReference>
<dbReference type="InterPro" id="IPR003148">
    <property type="entry name" value="RCK_N"/>
</dbReference>
<feature type="domain" description="RCK N-terminal" evidence="3">
    <location>
        <begin position="130"/>
        <end position="245"/>
    </location>
</feature>
<evidence type="ECO:0000256" key="2">
    <source>
        <dbReference type="SAM" id="Phobius"/>
    </source>
</evidence>
<dbReference type="Gene3D" id="3.30.70.1450">
    <property type="entry name" value="Regulator of K+ conductance, C-terminal domain"/>
    <property type="match status" value="2"/>
</dbReference>
<dbReference type="Gene3D" id="1.10.287.70">
    <property type="match status" value="1"/>
</dbReference>
<dbReference type="PROSITE" id="PS51201">
    <property type="entry name" value="RCK_N"/>
    <property type="match status" value="2"/>
</dbReference>
<reference evidence="5" key="1">
    <citation type="submission" date="2022-06" db="EMBL/GenBank/DDBJ databases">
        <title>Gracilimonas sp. CAU 1638 isolated from sea sediment.</title>
        <authorList>
            <person name="Kim W."/>
        </authorList>
    </citation>
    <scope>NUCLEOTIDE SEQUENCE</scope>
    <source>
        <strain evidence="5">CAU 1638</strain>
    </source>
</reference>
<comment type="subcellular location">
    <subcellularLocation>
        <location evidence="1">Cell membrane</location>
        <topology evidence="1">Multi-pass membrane protein</topology>
    </subcellularLocation>
</comment>
<dbReference type="InterPro" id="IPR036721">
    <property type="entry name" value="RCK_C_sf"/>
</dbReference>
<name>A0A9X2RDE7_9BACT</name>
<dbReference type="SUPFAM" id="SSF116726">
    <property type="entry name" value="TrkA C-terminal domain-like"/>
    <property type="match status" value="2"/>
</dbReference>
<evidence type="ECO:0000313" key="6">
    <source>
        <dbReference type="Proteomes" id="UP001139125"/>
    </source>
</evidence>
<evidence type="ECO:0000313" key="5">
    <source>
        <dbReference type="EMBL" id="MCP9291296.1"/>
    </source>
</evidence>
<dbReference type="PANTHER" id="PTHR43833:SF13">
    <property type="entry name" value="POTASSIUM CHANNEL PROTEIN 2-RELATED"/>
    <property type="match status" value="1"/>
</dbReference>
<protein>
    <submittedName>
        <fullName evidence="5">NAD-binding protein</fullName>
    </submittedName>
</protein>
<feature type="domain" description="RCK N-terminal" evidence="3">
    <location>
        <begin position="352"/>
        <end position="464"/>
    </location>
</feature>
<comment type="caution">
    <text evidence="5">The sequence shown here is derived from an EMBL/GenBank/DDBJ whole genome shotgun (WGS) entry which is preliminary data.</text>
</comment>
<dbReference type="Proteomes" id="UP001139125">
    <property type="component" value="Unassembled WGS sequence"/>
</dbReference>
<dbReference type="EMBL" id="JANDBC010000001">
    <property type="protein sequence ID" value="MCP9291296.1"/>
    <property type="molecule type" value="Genomic_DNA"/>
</dbReference>
<keyword evidence="6" id="KW-1185">Reference proteome</keyword>
<feature type="domain" description="RCK C-terminal" evidence="4">
    <location>
        <begin position="262"/>
        <end position="347"/>
    </location>
</feature>
<evidence type="ECO:0000259" key="3">
    <source>
        <dbReference type="PROSITE" id="PS51201"/>
    </source>
</evidence>
<keyword evidence="2" id="KW-1133">Transmembrane helix</keyword>
<proteinExistence type="predicted"/>
<dbReference type="RefSeq" id="WP_255134111.1">
    <property type="nucleotide sequence ID" value="NZ_JANDBC010000001.1"/>
</dbReference>
<dbReference type="Pfam" id="PF02080">
    <property type="entry name" value="TrkA_C"/>
    <property type="match status" value="2"/>
</dbReference>
<dbReference type="Gene3D" id="3.40.50.720">
    <property type="entry name" value="NAD(P)-binding Rossmann-like Domain"/>
    <property type="match status" value="2"/>
</dbReference>